<dbReference type="Pfam" id="PF01408">
    <property type="entry name" value="GFO_IDH_MocA"/>
    <property type="match status" value="1"/>
</dbReference>
<evidence type="ECO:0000313" key="3">
    <source>
        <dbReference type="EMBL" id="PQV64367.1"/>
    </source>
</evidence>
<dbReference type="FunCoup" id="A0A2S8SU84">
    <property type="interactions" value="312"/>
</dbReference>
<organism evidence="3 4">
    <name type="scientific">Abditibacterium utsteinense</name>
    <dbReference type="NCBI Taxonomy" id="1960156"/>
    <lineage>
        <taxon>Bacteria</taxon>
        <taxon>Pseudomonadati</taxon>
        <taxon>Abditibacteriota</taxon>
        <taxon>Abditibacteriia</taxon>
        <taxon>Abditibacteriales</taxon>
        <taxon>Abditibacteriaceae</taxon>
        <taxon>Abditibacterium</taxon>
    </lineage>
</organism>
<keyword evidence="4" id="KW-1185">Reference proteome</keyword>
<dbReference type="Proteomes" id="UP000237684">
    <property type="component" value="Unassembled WGS sequence"/>
</dbReference>
<feature type="domain" description="Gfo/Idh/MocA-like oxidoreductase N-terminal" evidence="1">
    <location>
        <begin position="22"/>
        <end position="138"/>
    </location>
</feature>
<dbReference type="GO" id="GO:0000166">
    <property type="term" value="F:nucleotide binding"/>
    <property type="evidence" value="ECO:0007669"/>
    <property type="project" value="InterPro"/>
</dbReference>
<dbReference type="InterPro" id="IPR036291">
    <property type="entry name" value="NAD(P)-bd_dom_sf"/>
</dbReference>
<gene>
    <name evidence="3" type="ORF">B1R32_10548</name>
</gene>
<feature type="domain" description="GFO/IDH/MocA-like oxidoreductase" evidence="2">
    <location>
        <begin position="150"/>
        <end position="272"/>
    </location>
</feature>
<dbReference type="InterPro" id="IPR052515">
    <property type="entry name" value="Gfo/Idh/MocA_Oxidoreductase"/>
</dbReference>
<dbReference type="Gene3D" id="3.40.50.720">
    <property type="entry name" value="NAD(P)-binding Rossmann-like Domain"/>
    <property type="match status" value="1"/>
</dbReference>
<dbReference type="SUPFAM" id="SSF55347">
    <property type="entry name" value="Glyceraldehyde-3-phosphate dehydrogenase-like, C-terminal domain"/>
    <property type="match status" value="1"/>
</dbReference>
<dbReference type="Pfam" id="PF22725">
    <property type="entry name" value="GFO_IDH_MocA_C3"/>
    <property type="match status" value="1"/>
</dbReference>
<dbReference type="InterPro" id="IPR055170">
    <property type="entry name" value="GFO_IDH_MocA-like_dom"/>
</dbReference>
<dbReference type="EMBL" id="NIGF01000005">
    <property type="protein sequence ID" value="PQV64367.1"/>
    <property type="molecule type" value="Genomic_DNA"/>
</dbReference>
<evidence type="ECO:0000313" key="4">
    <source>
        <dbReference type="Proteomes" id="UP000237684"/>
    </source>
</evidence>
<dbReference type="PANTHER" id="PTHR43249:SF1">
    <property type="entry name" value="D-GLUCOSIDE 3-DEHYDROGENASE"/>
    <property type="match status" value="1"/>
</dbReference>
<evidence type="ECO:0000259" key="2">
    <source>
        <dbReference type="Pfam" id="PF22725"/>
    </source>
</evidence>
<reference evidence="3 4" key="1">
    <citation type="journal article" date="2018" name="Syst. Appl. Microbiol.">
        <title>Abditibacterium utsteinense sp. nov., the first cultivated member of candidate phylum FBP, isolated from ice-free Antarctic soil samples.</title>
        <authorList>
            <person name="Tahon G."/>
            <person name="Tytgat B."/>
            <person name="Lebbe L."/>
            <person name="Carlier A."/>
            <person name="Willems A."/>
        </authorList>
    </citation>
    <scope>NUCLEOTIDE SEQUENCE [LARGE SCALE GENOMIC DNA]</scope>
    <source>
        <strain evidence="3 4">LMG 29911</strain>
    </source>
</reference>
<sequence length="364" mass="39554">MKREILVLHFLWNRFLFCMKTINFALVGTGNIAHFHARAIAMTAGAKLVAVHSRREDAGRDFAGQYGAEYFADYAILLKNPNIDAVCITTPSGTHGELGILAARAKKHVLCEKPLEITPARIDELVDVCAQNEVQLGATFQARFGVGALALKRAAEEGRFGQMSQCSAYVPWFRSAAYYASAGWRGTWELDGGGALMNQSIHAIDLLLWIAGDVKEVSARCGTALHHNIEVEDNAVAWLKFNNGAFGLIQGSTTCFPGEPKRLEIKGTTGSATLVDDTLTFWQFEIEKPEDELIRNGTTSAKIGGGASDPNAISVEGHRAQIEDFASAIREGRAPAIPGSEGRRTVELINAIYQSSRESCIVQL</sequence>
<proteinExistence type="predicted"/>
<dbReference type="InterPro" id="IPR000683">
    <property type="entry name" value="Gfo/Idh/MocA-like_OxRdtase_N"/>
</dbReference>
<dbReference type="PANTHER" id="PTHR43249">
    <property type="entry name" value="UDP-N-ACETYL-2-AMINO-2-DEOXY-D-GLUCURONATE OXIDASE"/>
    <property type="match status" value="1"/>
</dbReference>
<protein>
    <submittedName>
        <fullName evidence="3">Putative dehydrogenase</fullName>
    </submittedName>
</protein>
<accession>A0A2S8SU84</accession>
<comment type="caution">
    <text evidence="3">The sequence shown here is derived from an EMBL/GenBank/DDBJ whole genome shotgun (WGS) entry which is preliminary data.</text>
</comment>
<name>A0A2S8SU84_9BACT</name>
<dbReference type="AlphaFoldDB" id="A0A2S8SU84"/>
<dbReference type="Gene3D" id="3.30.360.10">
    <property type="entry name" value="Dihydrodipicolinate Reductase, domain 2"/>
    <property type="match status" value="1"/>
</dbReference>
<evidence type="ECO:0000259" key="1">
    <source>
        <dbReference type="Pfam" id="PF01408"/>
    </source>
</evidence>
<dbReference type="InParanoid" id="A0A2S8SU84"/>
<dbReference type="SUPFAM" id="SSF51735">
    <property type="entry name" value="NAD(P)-binding Rossmann-fold domains"/>
    <property type="match status" value="1"/>
</dbReference>